<dbReference type="GO" id="GO:0046576">
    <property type="term" value="F:rhamnogalacturonan alpha-L-rhamnopyranosyl-(1-&gt;4)-alpha-D-galactopyranosyluronide lyase activity"/>
    <property type="evidence" value="ECO:0007669"/>
    <property type="project" value="UniProtKB-ARBA"/>
</dbReference>
<keyword evidence="8 10" id="KW-0326">Glycosidase</keyword>
<organism evidence="13 14">
    <name type="scientific">Hypsizygus marmoreus</name>
    <name type="common">White beech mushroom</name>
    <name type="synonym">Agaricus marmoreus</name>
    <dbReference type="NCBI Taxonomy" id="39966"/>
    <lineage>
        <taxon>Eukaryota</taxon>
        <taxon>Fungi</taxon>
        <taxon>Dikarya</taxon>
        <taxon>Basidiomycota</taxon>
        <taxon>Agaricomycotina</taxon>
        <taxon>Agaricomycetes</taxon>
        <taxon>Agaricomycetidae</taxon>
        <taxon>Agaricales</taxon>
        <taxon>Tricholomatineae</taxon>
        <taxon>Lyophyllaceae</taxon>
        <taxon>Hypsizygus</taxon>
    </lineage>
</organism>
<keyword evidence="9" id="KW-0961">Cell wall biogenesis/degradation</keyword>
<dbReference type="AlphaFoldDB" id="A0A369JGC3"/>
<dbReference type="PANTHER" id="PTHR31736:SF19">
    <property type="entry name" value="PECTIN LYASE SUPERFAMILY PROTEIN-RELATED"/>
    <property type="match status" value="1"/>
</dbReference>
<evidence type="ECO:0000256" key="5">
    <source>
        <dbReference type="ARBA" id="ARBA00022801"/>
    </source>
</evidence>
<dbReference type="InterPro" id="IPR000743">
    <property type="entry name" value="Glyco_hydro_28"/>
</dbReference>
<evidence type="ECO:0000313" key="13">
    <source>
        <dbReference type="EMBL" id="RDB17876.1"/>
    </source>
</evidence>
<dbReference type="SUPFAM" id="SSF51126">
    <property type="entry name" value="Pectin lyase-like"/>
    <property type="match status" value="1"/>
</dbReference>
<reference evidence="13" key="1">
    <citation type="submission" date="2018-04" db="EMBL/GenBank/DDBJ databases">
        <title>Whole genome sequencing of Hypsizygus marmoreus.</title>
        <authorList>
            <person name="Choi I.-G."/>
            <person name="Min B."/>
            <person name="Kim J.-G."/>
            <person name="Kim S."/>
            <person name="Oh Y.-L."/>
            <person name="Kong W.-S."/>
            <person name="Park H."/>
            <person name="Jeong J."/>
            <person name="Song E.-S."/>
        </authorList>
    </citation>
    <scope>NUCLEOTIDE SEQUENCE [LARGE SCALE GENOMIC DNA]</scope>
    <source>
        <strain evidence="13">51987-8</strain>
    </source>
</reference>
<evidence type="ECO:0000256" key="7">
    <source>
        <dbReference type="ARBA" id="ARBA00023180"/>
    </source>
</evidence>
<comment type="caution">
    <text evidence="13">The sequence shown here is derived from an EMBL/GenBank/DDBJ whole genome shotgun (WGS) entry which is preliminary data.</text>
</comment>
<evidence type="ECO:0000256" key="3">
    <source>
        <dbReference type="ARBA" id="ARBA00022525"/>
    </source>
</evidence>
<feature type="region of interest" description="Disordered" evidence="11">
    <location>
        <begin position="339"/>
        <end position="358"/>
    </location>
</feature>
<keyword evidence="14" id="KW-1185">Reference proteome</keyword>
<evidence type="ECO:0000256" key="11">
    <source>
        <dbReference type="SAM" id="MobiDB-lite"/>
    </source>
</evidence>
<dbReference type="GO" id="GO:0071555">
    <property type="term" value="P:cell wall organization"/>
    <property type="evidence" value="ECO:0007669"/>
    <property type="project" value="UniProtKB-KW"/>
</dbReference>
<comment type="similarity">
    <text evidence="2 10">Belongs to the glycosyl hydrolase 28 family.</text>
</comment>
<dbReference type="OrthoDB" id="187139at2759"/>
<feature type="signal peptide" evidence="12">
    <location>
        <begin position="1"/>
        <end position="21"/>
    </location>
</feature>
<keyword evidence="5 10" id="KW-0378">Hydrolase</keyword>
<dbReference type="EMBL" id="LUEZ02000107">
    <property type="protein sequence ID" value="RDB17876.1"/>
    <property type="molecule type" value="Genomic_DNA"/>
</dbReference>
<evidence type="ECO:0000256" key="10">
    <source>
        <dbReference type="RuleBase" id="RU361169"/>
    </source>
</evidence>
<dbReference type="Proteomes" id="UP000076154">
    <property type="component" value="Unassembled WGS sequence"/>
</dbReference>
<proteinExistence type="inferred from homology"/>
<dbReference type="Pfam" id="PF00295">
    <property type="entry name" value="Glyco_hydro_28"/>
    <property type="match status" value="1"/>
</dbReference>
<evidence type="ECO:0000256" key="6">
    <source>
        <dbReference type="ARBA" id="ARBA00023157"/>
    </source>
</evidence>
<evidence type="ECO:0000256" key="1">
    <source>
        <dbReference type="ARBA" id="ARBA00004613"/>
    </source>
</evidence>
<keyword evidence="3" id="KW-0964">Secreted</keyword>
<dbReference type="InterPro" id="IPR012334">
    <property type="entry name" value="Pectin_lyas_fold"/>
</dbReference>
<dbReference type="GO" id="GO:0005975">
    <property type="term" value="P:carbohydrate metabolic process"/>
    <property type="evidence" value="ECO:0007669"/>
    <property type="project" value="InterPro"/>
</dbReference>
<accession>A0A369JGC3</accession>
<dbReference type="Gene3D" id="2.160.20.10">
    <property type="entry name" value="Single-stranded right-handed beta-helix, Pectin lyase-like"/>
    <property type="match status" value="1"/>
</dbReference>
<keyword evidence="4 12" id="KW-0732">Signal</keyword>
<feature type="chain" id="PRO_5016744224" evidence="12">
    <location>
        <begin position="22"/>
        <end position="535"/>
    </location>
</feature>
<name>A0A369JGC3_HYPMA</name>
<comment type="subcellular location">
    <subcellularLocation>
        <location evidence="1">Secreted</location>
    </subcellularLocation>
</comment>
<evidence type="ECO:0000256" key="8">
    <source>
        <dbReference type="ARBA" id="ARBA00023295"/>
    </source>
</evidence>
<evidence type="ECO:0000256" key="12">
    <source>
        <dbReference type="SAM" id="SignalP"/>
    </source>
</evidence>
<protein>
    <submittedName>
        <fullName evidence="13">Uncharacterized protein</fullName>
    </submittedName>
</protein>
<dbReference type="GO" id="GO:0005576">
    <property type="term" value="C:extracellular region"/>
    <property type="evidence" value="ECO:0007669"/>
    <property type="project" value="UniProtKB-SubCell"/>
</dbReference>
<evidence type="ECO:0000256" key="2">
    <source>
        <dbReference type="ARBA" id="ARBA00008834"/>
    </source>
</evidence>
<evidence type="ECO:0000256" key="4">
    <source>
        <dbReference type="ARBA" id="ARBA00022729"/>
    </source>
</evidence>
<dbReference type="PANTHER" id="PTHR31736">
    <property type="match status" value="1"/>
</dbReference>
<gene>
    <name evidence="13" type="ORF">Hypma_000861</name>
</gene>
<dbReference type="InParanoid" id="A0A369JGC3"/>
<dbReference type="STRING" id="39966.A0A369JGC3"/>
<keyword evidence="7" id="KW-0325">Glycoprotein</keyword>
<evidence type="ECO:0000313" key="14">
    <source>
        <dbReference type="Proteomes" id="UP000076154"/>
    </source>
</evidence>
<dbReference type="GO" id="GO:0004650">
    <property type="term" value="F:polygalacturonase activity"/>
    <property type="evidence" value="ECO:0007669"/>
    <property type="project" value="InterPro"/>
</dbReference>
<dbReference type="InterPro" id="IPR011050">
    <property type="entry name" value="Pectin_lyase_fold/virulence"/>
</dbReference>
<sequence length="535" mass="58056">MVYQCRSAALLLLAFATFVFAEVQVYQPDKLYKRSTDFGLRAGKSEVPVLSYDKYDYAHFSFDGEIELEVEVKGKVPLSKISLVSSRFDRHNQLKLKKNTVVWRLKEEKYFILKVEGAKELVIAVDPIDTNAPDPFGPGIYNVASGKYRASRDGKQLSTPSFVAALADAADSKAASPTVYVPRGMYLVGNLVLPSKTSLYLAPGAVLRFTGRPEDYTEHWAKDGEGRSGTNWITTAENSTDIRIFGRGTIDGDAFAYKDANFAPSILVPTLTKNFIFDGPILRESGSTAVNVIRSSDVHIAHMKVFNRITDMTDNGSVDILESQNVTVRDSIGISEADSFTTKASKPPAPDRPTLPGSPQNGLDILFKDCLAWTVNYGFKVGQGAVTDQTNIKFLGSTVYDAAVAMGIHKKWGNGIVSNVTFENMIVKSTTYTTSHLSGMVGSWLALFIEDGKAGVGPINDVHIKNVLVMVGGGSEPLISGVAGANVTNVTFTNIWVPKDATTNPTPAASLEDLGLKNLRFTANITLHDGPSEEE</sequence>
<evidence type="ECO:0000256" key="9">
    <source>
        <dbReference type="ARBA" id="ARBA00023316"/>
    </source>
</evidence>
<keyword evidence="6" id="KW-1015">Disulfide bond</keyword>